<dbReference type="SUPFAM" id="SSF46894">
    <property type="entry name" value="C-terminal effector domain of the bipartite response regulators"/>
    <property type="match status" value="1"/>
</dbReference>
<dbReference type="CDD" id="cd17535">
    <property type="entry name" value="REC_NarL-like"/>
    <property type="match status" value="1"/>
</dbReference>
<dbReference type="GO" id="GO:0006355">
    <property type="term" value="P:regulation of DNA-templated transcription"/>
    <property type="evidence" value="ECO:0007669"/>
    <property type="project" value="InterPro"/>
</dbReference>
<dbReference type="PRINTS" id="PR00038">
    <property type="entry name" value="HTHLUXR"/>
</dbReference>
<sequence length="228" mass="25118">MNNDMIRLLVADDHPVVCAGIRQTLFASHAVSIVDSVQGPARLLERLEGHDQDFDVLLSGYILPAAGHSGGLSLFQLIRRKYPDLNIVVLTMQENPSILHALASSGISCILSKRDPLSHLLPAIQVAMAKGRYLSPRIATLMNNSSRRAGFGVLSPRELEVVRLFVSGLKVNEIAECLHRSKKTISTQKTTAMQKLGLERDAELIRYSIEMGLLEHCMPVQLEECVKA</sequence>
<dbReference type="InterPro" id="IPR001789">
    <property type="entry name" value="Sig_transdc_resp-reg_receiver"/>
</dbReference>
<organism evidence="4">
    <name type="scientific">Ectopseudomonas oleovorans</name>
    <name type="common">Pseudomonas oleovorans</name>
    <dbReference type="NCBI Taxonomy" id="301"/>
    <lineage>
        <taxon>Bacteria</taxon>
        <taxon>Pseudomonadati</taxon>
        <taxon>Pseudomonadota</taxon>
        <taxon>Gammaproteobacteria</taxon>
        <taxon>Pseudomonadales</taxon>
        <taxon>Pseudomonadaceae</taxon>
        <taxon>Ectopseudomonas</taxon>
    </lineage>
</organism>
<dbReference type="InterPro" id="IPR036388">
    <property type="entry name" value="WH-like_DNA-bd_sf"/>
</dbReference>
<gene>
    <name evidence="4" type="ORF">POT9AD_2918</name>
</gene>
<dbReference type="EMBL" id="LR130779">
    <property type="protein sequence ID" value="VDN63893.1"/>
    <property type="molecule type" value="Genomic_DNA"/>
</dbReference>
<dbReference type="CDD" id="cd06170">
    <property type="entry name" value="LuxR_C_like"/>
    <property type="match status" value="1"/>
</dbReference>
<comment type="caution">
    <text evidence="3">Lacks conserved residue(s) required for the propagation of feature annotation.</text>
</comment>
<dbReference type="AlphaFoldDB" id="A0A653B5V1"/>
<accession>A0A653B5V1</accession>
<dbReference type="PANTHER" id="PTHR43214">
    <property type="entry name" value="TWO-COMPONENT RESPONSE REGULATOR"/>
    <property type="match status" value="1"/>
</dbReference>
<dbReference type="PANTHER" id="PTHR43214:SF17">
    <property type="entry name" value="TRANSCRIPTIONAL REGULATORY PROTEIN RCSB"/>
    <property type="match status" value="1"/>
</dbReference>
<evidence type="ECO:0000313" key="4">
    <source>
        <dbReference type="EMBL" id="VDN63893.1"/>
    </source>
</evidence>
<evidence type="ECO:0000256" key="1">
    <source>
        <dbReference type="ARBA" id="ARBA00022553"/>
    </source>
</evidence>
<dbReference type="InterPro" id="IPR011006">
    <property type="entry name" value="CheY-like_superfamily"/>
</dbReference>
<dbReference type="PROSITE" id="PS50043">
    <property type="entry name" value="HTH_LUXR_2"/>
    <property type="match status" value="1"/>
</dbReference>
<protein>
    <submittedName>
        <fullName evidence="4">LuxR family transcriptional regulator</fullName>
    </submittedName>
</protein>
<dbReference type="Gene3D" id="3.40.50.2300">
    <property type="match status" value="1"/>
</dbReference>
<dbReference type="InterPro" id="IPR016032">
    <property type="entry name" value="Sig_transdc_resp-reg_C-effctor"/>
</dbReference>
<name>A0A653B5V1_ECTOL</name>
<dbReference type="InterPro" id="IPR039420">
    <property type="entry name" value="WalR-like"/>
</dbReference>
<reference evidence="4" key="1">
    <citation type="submission" date="2018-11" db="EMBL/GenBank/DDBJ databases">
        <authorList>
            <consortium name="Genoscope - CEA"/>
            <person name="William W."/>
        </authorList>
    </citation>
    <scope>NUCLEOTIDE SEQUENCE [LARGE SCALE GENOMIC DNA]</scope>
    <source>
        <strain evidence="4">T9AD</strain>
    </source>
</reference>
<dbReference type="InterPro" id="IPR000792">
    <property type="entry name" value="Tscrpt_reg_LuxR_C"/>
</dbReference>
<keyword evidence="2" id="KW-0238">DNA-binding</keyword>
<dbReference type="Pfam" id="PF00196">
    <property type="entry name" value="GerE"/>
    <property type="match status" value="1"/>
</dbReference>
<dbReference type="GO" id="GO:0000160">
    <property type="term" value="P:phosphorelay signal transduction system"/>
    <property type="evidence" value="ECO:0007669"/>
    <property type="project" value="InterPro"/>
</dbReference>
<dbReference type="GO" id="GO:0003677">
    <property type="term" value="F:DNA binding"/>
    <property type="evidence" value="ECO:0007669"/>
    <property type="project" value="InterPro"/>
</dbReference>
<proteinExistence type="predicted"/>
<dbReference type="OrthoDB" id="4313922at2"/>
<dbReference type="SMART" id="SM00421">
    <property type="entry name" value="HTH_LUXR"/>
    <property type="match status" value="1"/>
</dbReference>
<dbReference type="Gene3D" id="1.10.10.10">
    <property type="entry name" value="Winged helix-like DNA-binding domain superfamily/Winged helix DNA-binding domain"/>
    <property type="match status" value="1"/>
</dbReference>
<evidence type="ECO:0000256" key="3">
    <source>
        <dbReference type="PROSITE-ProRule" id="PRU00169"/>
    </source>
</evidence>
<evidence type="ECO:0000256" key="2">
    <source>
        <dbReference type="ARBA" id="ARBA00023125"/>
    </source>
</evidence>
<dbReference type="InterPro" id="IPR058245">
    <property type="entry name" value="NreC/VraR/RcsB-like_REC"/>
</dbReference>
<keyword evidence="1" id="KW-0597">Phosphoprotein</keyword>
<dbReference type="PROSITE" id="PS50110">
    <property type="entry name" value="RESPONSE_REGULATORY"/>
    <property type="match status" value="1"/>
</dbReference>
<dbReference type="SUPFAM" id="SSF52172">
    <property type="entry name" value="CheY-like"/>
    <property type="match status" value="1"/>
</dbReference>
<dbReference type="SMART" id="SM00448">
    <property type="entry name" value="REC"/>
    <property type="match status" value="1"/>
</dbReference>
<dbReference type="Pfam" id="PF00072">
    <property type="entry name" value="Response_reg"/>
    <property type="match status" value="1"/>
</dbReference>